<dbReference type="InterPro" id="IPR014710">
    <property type="entry name" value="RmlC-like_jellyroll"/>
</dbReference>
<dbReference type="OrthoDB" id="2988517at2"/>
<dbReference type="Pfam" id="PF12973">
    <property type="entry name" value="Cupin_7"/>
    <property type="match status" value="1"/>
</dbReference>
<dbReference type="InterPro" id="IPR025979">
    <property type="entry name" value="ChrR-like_cupin_dom"/>
</dbReference>
<evidence type="ECO:0000259" key="1">
    <source>
        <dbReference type="Pfam" id="PF12973"/>
    </source>
</evidence>
<dbReference type="AlphaFoldDB" id="A0A4P6V6K2"/>
<evidence type="ECO:0000313" key="3">
    <source>
        <dbReference type="Proteomes" id="UP000293719"/>
    </source>
</evidence>
<evidence type="ECO:0000313" key="2">
    <source>
        <dbReference type="EMBL" id="QBK32309.1"/>
    </source>
</evidence>
<organism evidence="2 3">
    <name type="scientific">Roseitalea porphyridii</name>
    <dbReference type="NCBI Taxonomy" id="1852022"/>
    <lineage>
        <taxon>Bacteria</taxon>
        <taxon>Pseudomonadati</taxon>
        <taxon>Pseudomonadota</taxon>
        <taxon>Alphaproteobacteria</taxon>
        <taxon>Hyphomicrobiales</taxon>
        <taxon>Ahrensiaceae</taxon>
        <taxon>Roseitalea</taxon>
    </lineage>
</organism>
<proteinExistence type="predicted"/>
<sequence>MTMYQGQFGTLDALVSGYVAGSLPRPLHVLMDAHLELSPANRPIVAGLEGVAGDALEQLDPMELGDRDGALSAIFASTTSAETDPVKRCGTMPRALADFVGHSVDDIPWKTKMPGFREYDMEDVDGCHVSMFWIKPGRTVPSHTHEGMELSLIIDGAFRDERGRFGRGDISIADPSVDHRPVAERDVPCIGFAVTDAPLRLTGSLRQRLSDILAI</sequence>
<dbReference type="Gene3D" id="1.10.10.1320">
    <property type="entry name" value="Anti-sigma factor, zinc-finger domain"/>
    <property type="match status" value="1"/>
</dbReference>
<dbReference type="EMBL" id="CP036532">
    <property type="protein sequence ID" value="QBK32309.1"/>
    <property type="molecule type" value="Genomic_DNA"/>
</dbReference>
<dbReference type="InterPro" id="IPR011051">
    <property type="entry name" value="RmlC_Cupin_sf"/>
</dbReference>
<dbReference type="CDD" id="cd20301">
    <property type="entry name" value="cupin_ChrR"/>
    <property type="match status" value="1"/>
</dbReference>
<keyword evidence="3" id="KW-1185">Reference proteome</keyword>
<feature type="domain" description="ChrR-like cupin" evidence="1">
    <location>
        <begin position="104"/>
        <end position="192"/>
    </location>
</feature>
<dbReference type="SUPFAM" id="SSF51182">
    <property type="entry name" value="RmlC-like cupins"/>
    <property type="match status" value="1"/>
</dbReference>
<dbReference type="InterPro" id="IPR041916">
    <property type="entry name" value="Anti_sigma_zinc_sf"/>
</dbReference>
<dbReference type="InterPro" id="IPR012807">
    <property type="entry name" value="Anti-sigma_ChrR"/>
</dbReference>
<reference evidence="2 3" key="1">
    <citation type="journal article" date="2017" name="Int. J. Syst. Evol. Microbiol.">
        <title>Roseitalea porphyridii gen. nov., sp. nov., isolated from a red alga, and reclassification of Hoeflea suaedae Chung et al. 2013 as Pseudohoeflea suaedae gen. nov., comb. nov.</title>
        <authorList>
            <person name="Hyeon J.W."/>
            <person name="Jeong S.E."/>
            <person name="Baek K."/>
            <person name="Jeon C.O."/>
        </authorList>
    </citation>
    <scope>NUCLEOTIDE SEQUENCE [LARGE SCALE GENOMIC DNA]</scope>
    <source>
        <strain evidence="2 3">MA7-20</strain>
    </source>
</reference>
<gene>
    <name evidence="2" type="ORF">E0E05_07945</name>
</gene>
<protein>
    <submittedName>
        <fullName evidence="2">Transcriptional regulator</fullName>
    </submittedName>
</protein>
<name>A0A4P6V6K2_9HYPH</name>
<dbReference type="Proteomes" id="UP000293719">
    <property type="component" value="Chromosome"/>
</dbReference>
<dbReference type="KEGG" id="rpod:E0E05_07945"/>
<accession>A0A4P6V6K2</accession>
<dbReference type="NCBIfam" id="TIGR02451">
    <property type="entry name" value="anti_sig_ChrR"/>
    <property type="match status" value="1"/>
</dbReference>
<dbReference type="Gene3D" id="2.60.120.10">
    <property type="entry name" value="Jelly Rolls"/>
    <property type="match status" value="1"/>
</dbReference>